<sequence>MLSEENVIKILTTVIPTLLVALIVPIYGIRFALRQFYTQKWWETKSSNYSIIVECLSNYRYATGELFEHYTTNEIYNREIISRYEKLIKESFEEIKKQISVGAFVVSISAIDELAIFIRKVETNPDSISGNHVGSLDSNCGYAVNSIDTIKTIAKKDLKIK</sequence>
<proteinExistence type="predicted"/>
<dbReference type="KEGG" id="pcx:LPB68_16520"/>
<evidence type="ECO:0000313" key="3">
    <source>
        <dbReference type="Proteomes" id="UP000077134"/>
    </source>
</evidence>
<evidence type="ECO:0000313" key="2">
    <source>
        <dbReference type="EMBL" id="OAB71466.1"/>
    </source>
</evidence>
<comment type="caution">
    <text evidence="2">The sequence shown here is derived from an EMBL/GenBank/DDBJ whole genome shotgun (WGS) entry which is preliminary data.</text>
</comment>
<gene>
    <name evidence="2" type="ORF">PNBC_19390</name>
</gene>
<keyword evidence="3" id="KW-1185">Reference proteome</keyword>
<evidence type="ECO:0000256" key="1">
    <source>
        <dbReference type="SAM" id="Phobius"/>
    </source>
</evidence>
<reference evidence="2 3" key="1">
    <citation type="submission" date="2016-02" db="EMBL/GenBank/DDBJ databases">
        <title>Paenibacillus sp. LPB0068, isolated from Crassostrea gigas.</title>
        <authorList>
            <person name="Shin S.-K."/>
            <person name="Yi H."/>
        </authorList>
    </citation>
    <scope>NUCLEOTIDE SEQUENCE [LARGE SCALE GENOMIC DNA]</scope>
    <source>
        <strain evidence="2 3">LPB0068</strain>
    </source>
</reference>
<dbReference type="RefSeq" id="WP_068661078.1">
    <property type="nucleotide sequence ID" value="NZ_CP017770.1"/>
</dbReference>
<keyword evidence="1" id="KW-1133">Transmembrane helix</keyword>
<protein>
    <submittedName>
        <fullName evidence="2">Uncharacterized protein</fullName>
    </submittedName>
</protein>
<dbReference type="OrthoDB" id="7062712at2"/>
<feature type="transmembrane region" description="Helical" evidence="1">
    <location>
        <begin position="6"/>
        <end position="29"/>
    </location>
</feature>
<dbReference type="AlphaFoldDB" id="A0A167AV26"/>
<keyword evidence="1" id="KW-0812">Transmembrane</keyword>
<dbReference type="STRING" id="1763538.LPB68_16520"/>
<dbReference type="Proteomes" id="UP000077134">
    <property type="component" value="Unassembled WGS sequence"/>
</dbReference>
<accession>A0A167AV26</accession>
<organism evidence="2 3">
    <name type="scientific">Paenibacillus crassostreae</name>
    <dbReference type="NCBI Taxonomy" id="1763538"/>
    <lineage>
        <taxon>Bacteria</taxon>
        <taxon>Bacillati</taxon>
        <taxon>Bacillota</taxon>
        <taxon>Bacilli</taxon>
        <taxon>Bacillales</taxon>
        <taxon>Paenibacillaceae</taxon>
        <taxon>Paenibacillus</taxon>
    </lineage>
</organism>
<keyword evidence="1" id="KW-0472">Membrane</keyword>
<dbReference type="EMBL" id="LSFN01000039">
    <property type="protein sequence ID" value="OAB71466.1"/>
    <property type="molecule type" value="Genomic_DNA"/>
</dbReference>
<name>A0A167AV26_9BACL</name>